<dbReference type="GO" id="GO:0003700">
    <property type="term" value="F:DNA-binding transcription factor activity"/>
    <property type="evidence" value="ECO:0007669"/>
    <property type="project" value="TreeGrafter"/>
</dbReference>
<dbReference type="InterPro" id="IPR013087">
    <property type="entry name" value="Znf_C2H2_type"/>
</dbReference>
<evidence type="ECO:0000256" key="6">
    <source>
        <dbReference type="ARBA" id="ARBA00022833"/>
    </source>
</evidence>
<evidence type="ECO:0000256" key="13">
    <source>
        <dbReference type="SAM" id="MobiDB-lite"/>
    </source>
</evidence>
<feature type="domain" description="C2H2-type" evidence="14">
    <location>
        <begin position="279"/>
        <end position="306"/>
    </location>
</feature>
<dbReference type="PROSITE" id="PS00028">
    <property type="entry name" value="ZINC_FINGER_C2H2_1"/>
    <property type="match status" value="7"/>
</dbReference>
<keyword evidence="8" id="KW-0238">DNA-binding</keyword>
<feature type="domain" description="C2H2-type" evidence="14">
    <location>
        <begin position="307"/>
        <end position="334"/>
    </location>
</feature>
<keyword evidence="15" id="KW-1185">Reference proteome</keyword>
<dbReference type="PROSITE" id="PS50157">
    <property type="entry name" value="ZINC_FINGER_C2H2_2"/>
    <property type="match status" value="8"/>
</dbReference>
<feature type="domain" description="C2H2-type" evidence="14">
    <location>
        <begin position="391"/>
        <end position="418"/>
    </location>
</feature>
<keyword evidence="4" id="KW-0677">Repeat</keyword>
<feature type="domain" description="C2H2-type" evidence="14">
    <location>
        <begin position="335"/>
        <end position="362"/>
    </location>
</feature>
<dbReference type="Gene3D" id="3.30.160.60">
    <property type="entry name" value="Classic Zinc Finger"/>
    <property type="match status" value="7"/>
</dbReference>
<evidence type="ECO:0000256" key="12">
    <source>
        <dbReference type="PROSITE-ProRule" id="PRU00042"/>
    </source>
</evidence>
<dbReference type="InterPro" id="IPR050589">
    <property type="entry name" value="Ikaros_C2H2-ZF"/>
</dbReference>
<name>A0A6J0BEG9_NEOLC</name>
<evidence type="ECO:0000313" key="15">
    <source>
        <dbReference type="Proteomes" id="UP000829291"/>
    </source>
</evidence>
<comment type="subcellular location">
    <subcellularLocation>
        <location evidence="1">Nucleus</location>
    </subcellularLocation>
</comment>
<evidence type="ECO:0000256" key="7">
    <source>
        <dbReference type="ARBA" id="ARBA00023015"/>
    </source>
</evidence>
<dbReference type="SUPFAM" id="SSF57667">
    <property type="entry name" value="beta-beta-alpha zinc fingers"/>
    <property type="match status" value="4"/>
</dbReference>
<evidence type="ECO:0000256" key="5">
    <source>
        <dbReference type="ARBA" id="ARBA00022771"/>
    </source>
</evidence>
<dbReference type="RefSeq" id="XP_046586587.1">
    <property type="nucleotide sequence ID" value="XM_046730631.1"/>
</dbReference>
<dbReference type="RefSeq" id="XP_046586588.1">
    <property type="nucleotide sequence ID" value="XM_046730632.1"/>
</dbReference>
<feature type="compositionally biased region" description="Polar residues" evidence="13">
    <location>
        <begin position="652"/>
        <end position="667"/>
    </location>
</feature>
<dbReference type="InParanoid" id="A0A6J0BEG9"/>
<keyword evidence="7" id="KW-0805">Transcription regulation</keyword>
<comment type="similarity">
    <text evidence="2">Belongs to the krueppel C2H2-type zinc-finger protein family.</text>
</comment>
<dbReference type="FunFam" id="3.30.160.60:FF:000624">
    <property type="entry name" value="zinc finger protein 697"/>
    <property type="match status" value="1"/>
</dbReference>
<keyword evidence="6" id="KW-0862">Zinc</keyword>
<feature type="region of interest" description="Disordered" evidence="13">
    <location>
        <begin position="467"/>
        <end position="512"/>
    </location>
</feature>
<dbReference type="FunFam" id="3.30.160.60:FF:000671">
    <property type="entry name" value="Zinc finger protein 26"/>
    <property type="match status" value="1"/>
</dbReference>
<dbReference type="GO" id="GO:0006357">
    <property type="term" value="P:regulation of transcription by RNA polymerase II"/>
    <property type="evidence" value="ECO:0007669"/>
    <property type="project" value="TreeGrafter"/>
</dbReference>
<feature type="domain" description="C2H2-type" evidence="14">
    <location>
        <begin position="447"/>
        <end position="474"/>
    </location>
</feature>
<dbReference type="KEGG" id="nlo:107219502"/>
<dbReference type="Pfam" id="PF13912">
    <property type="entry name" value="zf-C2H2_6"/>
    <property type="match status" value="1"/>
</dbReference>
<dbReference type="AlphaFoldDB" id="A0A6J0BEG9"/>
<sequence>MMGRSKCPNCGENTNASSSRLIEDACGHRKCRICLVDEEDGCKTCQNTPHIQKIGNFDYPVCSSQLESMPLDSSVSKPRSEKEETPSQPLELVMNKMPDHDRVQFDEQDSCESKSSGRQSEWVDDQNISAENIPGILNLNHNNSAALAQRYVTSETGFDAGEQMTELQAPVILQTHAQKMEPLELVTDVRFSPKTENNRQNMPPQIRNRIEKNDETIDIPEREESKKVKGRKNSKLKRSHISIIPGPQESYRCNICGKTFKSTTAQRYHDSCLTGIKPYKCTICDRSFVKQSHFQYHERTHTGYKPFKCSFCGKAFPQRNKLNRHLHCHQDEKRYKCSICEKRYSSQNDLKSHMNVHTGVMPYTCQICKKSFREATNLTRHMHTHSNERPHMCEQCGKSFKDKSLLVRHRRTHGKERPFSCSDCSKVFLSKSELSRHLAVHSDDKPFPCQFCSTVFRRKDNLNRHMRHHHSEDQTSMSENKTKNGEDETRPVKLKPAITSKPKTKPKGKPRAISAVLPKSPCKMSLHYLNSHAQIDSQLDCRSNVTPVIRTTSELSNAVPVINGPISIKRPEEKMNSPKKAFTHTEPIPLAEAVVINRRIEEKLYPKTNLNHDCYFQSDFCNRIDRHSVHKIIPLRPNTSNKPMTVGKIQSPERSQFEGQPKKTQPSLPEKLLFSENQITQLETVKTLTECHDTKGMNMPRHTVPKKRAIDQLKSKPITDYSSKFLTVFLPETLSSTTKCEPERANCVPTITKARCANSRNDLRESNLSTACGPDNFASNEINVIHIEGVEKSSNVKKLSDIHWRRRTSEILRPRIHGFNSYINCQLSKLEMPNELTDVKMVGARK</sequence>
<evidence type="ECO:0000256" key="1">
    <source>
        <dbReference type="ARBA" id="ARBA00004123"/>
    </source>
</evidence>
<keyword evidence="3" id="KW-0479">Metal-binding</keyword>
<evidence type="ECO:0000313" key="18">
    <source>
        <dbReference type="RefSeq" id="XP_046586588.1"/>
    </source>
</evidence>
<dbReference type="GO" id="GO:0048598">
    <property type="term" value="P:embryonic morphogenesis"/>
    <property type="evidence" value="ECO:0007669"/>
    <property type="project" value="UniProtKB-ARBA"/>
</dbReference>
<feature type="region of interest" description="Disordered" evidence="13">
    <location>
        <begin position="634"/>
        <end position="667"/>
    </location>
</feature>
<dbReference type="FunFam" id="3.30.160.60:FF:000100">
    <property type="entry name" value="Zinc finger 45-like"/>
    <property type="match status" value="1"/>
</dbReference>
<protein>
    <recommendedName>
        <fullName evidence="11">Zinc finger protein 865</fullName>
    </recommendedName>
</protein>
<reference evidence="16" key="1">
    <citation type="submission" date="2025-04" db="UniProtKB">
        <authorList>
            <consortium name="RefSeq"/>
        </authorList>
    </citation>
    <scope>IDENTIFICATION</scope>
    <source>
        <tissue evidence="17 18">Thorax and Abdomen</tissue>
        <tissue evidence="16">Whole body</tissue>
    </source>
</reference>
<dbReference type="InterPro" id="IPR036236">
    <property type="entry name" value="Znf_C2H2_sf"/>
</dbReference>
<dbReference type="Proteomes" id="UP000829291">
    <property type="component" value="Chromosome 2"/>
</dbReference>
<evidence type="ECO:0000256" key="3">
    <source>
        <dbReference type="ARBA" id="ARBA00022723"/>
    </source>
</evidence>
<feature type="compositionally biased region" description="Basic and acidic residues" evidence="13">
    <location>
        <begin position="480"/>
        <end position="491"/>
    </location>
</feature>
<evidence type="ECO:0000313" key="16">
    <source>
        <dbReference type="RefSeq" id="XP_015513230.1"/>
    </source>
</evidence>
<dbReference type="SMART" id="SM00355">
    <property type="entry name" value="ZnF_C2H2"/>
    <property type="match status" value="8"/>
</dbReference>
<dbReference type="FunFam" id="3.30.160.60:FF:000145">
    <property type="entry name" value="Zinc finger protein 574"/>
    <property type="match status" value="1"/>
</dbReference>
<accession>A0A6J0BEG9</accession>
<evidence type="ECO:0000256" key="4">
    <source>
        <dbReference type="ARBA" id="ARBA00022737"/>
    </source>
</evidence>
<keyword evidence="10" id="KW-0539">Nucleus</keyword>
<dbReference type="RefSeq" id="XP_015513230.1">
    <property type="nucleotide sequence ID" value="XM_015657744.1"/>
</dbReference>
<keyword evidence="9" id="KW-0804">Transcription</keyword>
<dbReference type="PANTHER" id="PTHR24404">
    <property type="entry name" value="ZINC FINGER PROTEIN"/>
    <property type="match status" value="1"/>
</dbReference>
<dbReference type="GO" id="GO:0008270">
    <property type="term" value="F:zinc ion binding"/>
    <property type="evidence" value="ECO:0007669"/>
    <property type="project" value="UniProtKB-KW"/>
</dbReference>
<dbReference type="Pfam" id="PF00096">
    <property type="entry name" value="zf-C2H2"/>
    <property type="match status" value="6"/>
</dbReference>
<organism evidence="15 16">
    <name type="scientific">Neodiprion lecontei</name>
    <name type="common">Redheaded pine sawfly</name>
    <dbReference type="NCBI Taxonomy" id="441921"/>
    <lineage>
        <taxon>Eukaryota</taxon>
        <taxon>Metazoa</taxon>
        <taxon>Ecdysozoa</taxon>
        <taxon>Arthropoda</taxon>
        <taxon>Hexapoda</taxon>
        <taxon>Insecta</taxon>
        <taxon>Pterygota</taxon>
        <taxon>Neoptera</taxon>
        <taxon>Endopterygota</taxon>
        <taxon>Hymenoptera</taxon>
        <taxon>Tenthredinoidea</taxon>
        <taxon>Diprionidae</taxon>
        <taxon>Diprioninae</taxon>
        <taxon>Neodiprion</taxon>
    </lineage>
</organism>
<dbReference type="GeneID" id="107219502"/>
<proteinExistence type="inferred from homology"/>
<evidence type="ECO:0000256" key="9">
    <source>
        <dbReference type="ARBA" id="ARBA00023163"/>
    </source>
</evidence>
<feature type="domain" description="C2H2-type" evidence="14">
    <location>
        <begin position="363"/>
        <end position="390"/>
    </location>
</feature>
<dbReference type="FunFam" id="3.30.160.60:FF:001442">
    <property type="entry name" value="zinc finger protein 696"/>
    <property type="match status" value="1"/>
</dbReference>
<dbReference type="FunFam" id="3.30.160.60:FF:000446">
    <property type="entry name" value="Zinc finger protein"/>
    <property type="match status" value="1"/>
</dbReference>
<feature type="domain" description="C2H2-type" evidence="14">
    <location>
        <begin position="251"/>
        <end position="278"/>
    </location>
</feature>
<dbReference type="GO" id="GO:0000978">
    <property type="term" value="F:RNA polymerase II cis-regulatory region sequence-specific DNA binding"/>
    <property type="evidence" value="ECO:0007669"/>
    <property type="project" value="TreeGrafter"/>
</dbReference>
<dbReference type="GO" id="GO:0005634">
    <property type="term" value="C:nucleus"/>
    <property type="evidence" value="ECO:0007669"/>
    <property type="project" value="UniProtKB-SubCell"/>
</dbReference>
<evidence type="ECO:0000313" key="17">
    <source>
        <dbReference type="RefSeq" id="XP_046586587.1"/>
    </source>
</evidence>
<evidence type="ECO:0000256" key="2">
    <source>
        <dbReference type="ARBA" id="ARBA00006991"/>
    </source>
</evidence>
<dbReference type="FunFam" id="3.30.160.60:FF:000193">
    <property type="entry name" value="Zinc finger protein 300"/>
    <property type="match status" value="1"/>
</dbReference>
<dbReference type="PANTHER" id="PTHR24404:SF114">
    <property type="entry name" value="KLUMPFUSS, ISOFORM B-RELATED"/>
    <property type="match status" value="1"/>
</dbReference>
<evidence type="ECO:0000256" key="8">
    <source>
        <dbReference type="ARBA" id="ARBA00023125"/>
    </source>
</evidence>
<evidence type="ECO:0000256" key="10">
    <source>
        <dbReference type="ARBA" id="ARBA00023242"/>
    </source>
</evidence>
<dbReference type="OrthoDB" id="6077919at2759"/>
<evidence type="ECO:0000259" key="14">
    <source>
        <dbReference type="PROSITE" id="PS50157"/>
    </source>
</evidence>
<keyword evidence="5 12" id="KW-0863">Zinc-finger</keyword>
<evidence type="ECO:0000256" key="11">
    <source>
        <dbReference type="ARBA" id="ARBA00068876"/>
    </source>
</evidence>
<feature type="domain" description="C2H2-type" evidence="14">
    <location>
        <begin position="419"/>
        <end position="446"/>
    </location>
</feature>
<feature type="region of interest" description="Disordered" evidence="13">
    <location>
        <begin position="69"/>
        <end position="89"/>
    </location>
</feature>
<gene>
    <name evidence="16 17 18" type="primary">LOC107219502</name>
</gene>